<evidence type="ECO:0000259" key="2">
    <source>
        <dbReference type="Pfam" id="PF20237"/>
    </source>
</evidence>
<dbReference type="InterPro" id="IPR046529">
    <property type="entry name" value="DUF6594"/>
</dbReference>
<dbReference type="PANTHER" id="PTHR34502:SF5">
    <property type="entry name" value="DUF6594 DOMAIN-CONTAINING PROTEIN"/>
    <property type="match status" value="1"/>
</dbReference>
<dbReference type="OrthoDB" id="3533814at2759"/>
<protein>
    <recommendedName>
        <fullName evidence="2">DUF6594 domain-containing protein</fullName>
    </recommendedName>
</protein>
<keyword evidence="4" id="KW-1185">Reference proteome</keyword>
<dbReference type="Pfam" id="PF20237">
    <property type="entry name" value="DUF6594"/>
    <property type="match status" value="1"/>
</dbReference>
<organism evidence="3 4">
    <name type="scientific">Rhinocladiella mackenziei CBS 650.93</name>
    <dbReference type="NCBI Taxonomy" id="1442369"/>
    <lineage>
        <taxon>Eukaryota</taxon>
        <taxon>Fungi</taxon>
        <taxon>Dikarya</taxon>
        <taxon>Ascomycota</taxon>
        <taxon>Pezizomycotina</taxon>
        <taxon>Eurotiomycetes</taxon>
        <taxon>Chaetothyriomycetidae</taxon>
        <taxon>Chaetothyriales</taxon>
        <taxon>Herpotrichiellaceae</taxon>
        <taxon>Rhinocladiella</taxon>
    </lineage>
</organism>
<accession>A0A0D2IFC3</accession>
<sequence>MGALWATNFPPIIEFMDMDTDHVVFRKFKRLHLYSLLFQQRRLANIDEDISKMKFTKGVDATSNYTRLAEILPTLEFRLKKYDEALLRQDLLMKMGNTPKRLVEEYKTMKCSEFRDEIKKGDGWNDLVSLGCTQKYWMHRFIDRNKHLQRLFETARSREEKLEFHLYSENKVRMAEKIIINLAFCIMVMVPLFILSYLTNVTIKLLVITTAFFITSVIASVLSNNIENASLAVIAGYTAILVVFLSNNPSR</sequence>
<keyword evidence="1" id="KW-0812">Transmembrane</keyword>
<dbReference type="AlphaFoldDB" id="A0A0D2IFC3"/>
<evidence type="ECO:0000256" key="1">
    <source>
        <dbReference type="SAM" id="Phobius"/>
    </source>
</evidence>
<dbReference type="RefSeq" id="XP_013269107.1">
    <property type="nucleotide sequence ID" value="XM_013413653.1"/>
</dbReference>
<feature type="transmembrane region" description="Helical" evidence="1">
    <location>
        <begin position="205"/>
        <end position="223"/>
    </location>
</feature>
<keyword evidence="1" id="KW-1133">Transmembrane helix</keyword>
<keyword evidence="1" id="KW-0472">Membrane</keyword>
<dbReference type="GeneID" id="25295981"/>
<gene>
    <name evidence="3" type="ORF">Z518_07910</name>
</gene>
<evidence type="ECO:0000313" key="3">
    <source>
        <dbReference type="EMBL" id="KIX01971.1"/>
    </source>
</evidence>
<dbReference type="HOGENOM" id="CLU_074610_0_0_1"/>
<proteinExistence type="predicted"/>
<dbReference type="Proteomes" id="UP000053617">
    <property type="component" value="Unassembled WGS sequence"/>
</dbReference>
<reference evidence="3 4" key="1">
    <citation type="submission" date="2015-01" db="EMBL/GenBank/DDBJ databases">
        <title>The Genome Sequence of Rhinocladiella mackenzie CBS 650.93.</title>
        <authorList>
            <consortium name="The Broad Institute Genomics Platform"/>
            <person name="Cuomo C."/>
            <person name="de Hoog S."/>
            <person name="Gorbushina A."/>
            <person name="Stielow B."/>
            <person name="Teixiera M."/>
            <person name="Abouelleil A."/>
            <person name="Chapman S.B."/>
            <person name="Priest M."/>
            <person name="Young S.K."/>
            <person name="Wortman J."/>
            <person name="Nusbaum C."/>
            <person name="Birren B."/>
        </authorList>
    </citation>
    <scope>NUCLEOTIDE SEQUENCE [LARGE SCALE GENOMIC DNA]</scope>
    <source>
        <strain evidence="3 4">CBS 650.93</strain>
    </source>
</reference>
<feature type="transmembrane region" description="Helical" evidence="1">
    <location>
        <begin position="178"/>
        <end position="198"/>
    </location>
</feature>
<dbReference type="VEuPathDB" id="FungiDB:Z518_07910"/>
<name>A0A0D2IFC3_9EURO</name>
<dbReference type="STRING" id="1442369.A0A0D2IFC3"/>
<feature type="transmembrane region" description="Helical" evidence="1">
    <location>
        <begin position="229"/>
        <end position="246"/>
    </location>
</feature>
<feature type="domain" description="DUF6594" evidence="2">
    <location>
        <begin position="10"/>
        <end position="242"/>
    </location>
</feature>
<dbReference type="PANTHER" id="PTHR34502">
    <property type="entry name" value="DUF6594 DOMAIN-CONTAINING PROTEIN-RELATED"/>
    <property type="match status" value="1"/>
</dbReference>
<dbReference type="EMBL" id="KN847480">
    <property type="protein sequence ID" value="KIX01971.1"/>
    <property type="molecule type" value="Genomic_DNA"/>
</dbReference>
<evidence type="ECO:0000313" key="4">
    <source>
        <dbReference type="Proteomes" id="UP000053617"/>
    </source>
</evidence>